<reference evidence="1" key="1">
    <citation type="submission" date="2021-06" db="EMBL/GenBank/DDBJ databases">
        <authorList>
            <person name="Kallberg Y."/>
            <person name="Tangrot J."/>
            <person name="Rosling A."/>
        </authorList>
    </citation>
    <scope>NUCLEOTIDE SEQUENCE</scope>
    <source>
        <strain evidence="1">MA461A</strain>
    </source>
</reference>
<dbReference type="EMBL" id="CAJVQC010122074">
    <property type="protein sequence ID" value="CAG8838919.1"/>
    <property type="molecule type" value="Genomic_DNA"/>
</dbReference>
<name>A0ACA9SHY7_9GLOM</name>
<evidence type="ECO:0000313" key="1">
    <source>
        <dbReference type="EMBL" id="CAG8838919.1"/>
    </source>
</evidence>
<organism evidence="1 2">
    <name type="scientific">Racocetra persica</name>
    <dbReference type="NCBI Taxonomy" id="160502"/>
    <lineage>
        <taxon>Eukaryota</taxon>
        <taxon>Fungi</taxon>
        <taxon>Fungi incertae sedis</taxon>
        <taxon>Mucoromycota</taxon>
        <taxon>Glomeromycotina</taxon>
        <taxon>Glomeromycetes</taxon>
        <taxon>Diversisporales</taxon>
        <taxon>Gigasporaceae</taxon>
        <taxon>Racocetra</taxon>
    </lineage>
</organism>
<proteinExistence type="predicted"/>
<keyword evidence="2" id="KW-1185">Reference proteome</keyword>
<feature type="non-terminal residue" evidence="1">
    <location>
        <position position="1"/>
    </location>
</feature>
<evidence type="ECO:0000313" key="2">
    <source>
        <dbReference type="Proteomes" id="UP000789920"/>
    </source>
</evidence>
<accession>A0ACA9SHY7</accession>
<sequence length="47" mass="5613">TLMKEYSISTNKAFTKVLDKEIDELFELIQTIKLDRYLTIHKRAIKI</sequence>
<gene>
    <name evidence="1" type="ORF">RPERSI_LOCUS30852</name>
</gene>
<comment type="caution">
    <text evidence="1">The sequence shown here is derived from an EMBL/GenBank/DDBJ whole genome shotgun (WGS) entry which is preliminary data.</text>
</comment>
<dbReference type="Proteomes" id="UP000789920">
    <property type="component" value="Unassembled WGS sequence"/>
</dbReference>
<protein>
    <submittedName>
        <fullName evidence="1">17453_t:CDS:1</fullName>
    </submittedName>
</protein>